<comment type="caution">
    <text evidence="3">The sequence shown here is derived from an EMBL/GenBank/DDBJ whole genome shotgun (WGS) entry which is preliminary data.</text>
</comment>
<feature type="compositionally biased region" description="Acidic residues" evidence="1">
    <location>
        <begin position="179"/>
        <end position="191"/>
    </location>
</feature>
<protein>
    <submittedName>
        <fullName evidence="3">Uncharacterized protein</fullName>
    </submittedName>
</protein>
<feature type="chain" id="PRO_5026756758" evidence="2">
    <location>
        <begin position="19"/>
        <end position="201"/>
    </location>
</feature>
<evidence type="ECO:0000313" key="4">
    <source>
        <dbReference type="Proteomes" id="UP000439994"/>
    </source>
</evidence>
<keyword evidence="2" id="KW-0732">Signal</keyword>
<dbReference type="OrthoDB" id="6240445at2"/>
<feature type="signal peptide" evidence="2">
    <location>
        <begin position="1"/>
        <end position="18"/>
    </location>
</feature>
<dbReference type="EMBL" id="WOCD01000001">
    <property type="protein sequence ID" value="MUH71111.1"/>
    <property type="molecule type" value="Genomic_DNA"/>
</dbReference>
<dbReference type="RefSeq" id="WP_155693549.1">
    <property type="nucleotide sequence ID" value="NZ_WOCD01000001.1"/>
</dbReference>
<dbReference type="AlphaFoldDB" id="A0A6N8F999"/>
<evidence type="ECO:0000256" key="1">
    <source>
        <dbReference type="SAM" id="MobiDB-lite"/>
    </source>
</evidence>
<organism evidence="3 4">
    <name type="scientific">Psychrosphaera haliotis</name>
    <dbReference type="NCBI Taxonomy" id="555083"/>
    <lineage>
        <taxon>Bacteria</taxon>
        <taxon>Pseudomonadati</taxon>
        <taxon>Pseudomonadota</taxon>
        <taxon>Gammaproteobacteria</taxon>
        <taxon>Alteromonadales</taxon>
        <taxon>Pseudoalteromonadaceae</taxon>
        <taxon>Psychrosphaera</taxon>
    </lineage>
</organism>
<proteinExistence type="predicted"/>
<reference evidence="3 4" key="1">
    <citation type="submission" date="2019-11" db="EMBL/GenBank/DDBJ databases">
        <title>P. haliotis isolates from Z. marina roots.</title>
        <authorList>
            <person name="Cohen M."/>
            <person name="Jospin G."/>
            <person name="Eisen J.A."/>
            <person name="Coil D.A."/>
        </authorList>
    </citation>
    <scope>NUCLEOTIDE SEQUENCE [LARGE SCALE GENOMIC DNA]</scope>
    <source>
        <strain evidence="3 4">UCD-MCMsp1aY</strain>
    </source>
</reference>
<keyword evidence="4" id="KW-1185">Reference proteome</keyword>
<evidence type="ECO:0000256" key="2">
    <source>
        <dbReference type="SAM" id="SignalP"/>
    </source>
</evidence>
<gene>
    <name evidence="3" type="ORF">GNP35_00525</name>
</gene>
<accession>A0A6N8F999</accession>
<name>A0A6N8F999_9GAMM</name>
<sequence>MKYFFIFIVLLNSIAALAEDKSSNGFLLEGKLVVTDPYKKTHEKNMPMGFSDDGNLQKFIIGENQYKVPGKPEKYSIAILLQDNNFVWVQEFHSKPLKSFTWQLGEHKISLYKEILRKPVKGDYILSIDDKDYFFNNRLAQITFIFNDEGIESFDVSGMVASLGLNRAKDKCEQPSDGSESDTSDEEEKDSEETKCKPPES</sequence>
<feature type="compositionally biased region" description="Basic and acidic residues" evidence="1">
    <location>
        <begin position="192"/>
        <end position="201"/>
    </location>
</feature>
<evidence type="ECO:0000313" key="3">
    <source>
        <dbReference type="EMBL" id="MUH71111.1"/>
    </source>
</evidence>
<dbReference type="Proteomes" id="UP000439994">
    <property type="component" value="Unassembled WGS sequence"/>
</dbReference>
<feature type="region of interest" description="Disordered" evidence="1">
    <location>
        <begin position="168"/>
        <end position="201"/>
    </location>
</feature>